<evidence type="ECO:0000259" key="2">
    <source>
        <dbReference type="PROSITE" id="PS50102"/>
    </source>
</evidence>
<evidence type="ECO:0000313" key="4">
    <source>
        <dbReference type="EMBL" id="CAF0854603.1"/>
    </source>
</evidence>
<dbReference type="PANTHER" id="PTHR23147">
    <property type="entry name" value="SERINE/ARGININE RICH SPLICING FACTOR"/>
    <property type="match status" value="1"/>
</dbReference>
<dbReference type="CDD" id="cd00590">
    <property type="entry name" value="RRM_SF"/>
    <property type="match status" value="1"/>
</dbReference>
<dbReference type="PROSITE" id="PS50102">
    <property type="entry name" value="RRM"/>
    <property type="match status" value="1"/>
</dbReference>
<keyword evidence="1" id="KW-0694">RNA-binding</keyword>
<dbReference type="AlphaFoldDB" id="A0A813WFL0"/>
<gene>
    <name evidence="3" type="ORF">EDS130_LOCUS2374</name>
    <name evidence="4" type="ORF">XAT740_LOCUS5661</name>
</gene>
<dbReference type="EMBL" id="CAJNOR010000248">
    <property type="protein sequence ID" value="CAF0854603.1"/>
    <property type="molecule type" value="Genomic_DNA"/>
</dbReference>
<feature type="domain" description="RRM" evidence="2">
    <location>
        <begin position="4"/>
        <end position="75"/>
    </location>
</feature>
<organism evidence="4 5">
    <name type="scientific">Adineta ricciae</name>
    <name type="common">Rotifer</name>
    <dbReference type="NCBI Taxonomy" id="249248"/>
    <lineage>
        <taxon>Eukaryota</taxon>
        <taxon>Metazoa</taxon>
        <taxon>Spiralia</taxon>
        <taxon>Gnathifera</taxon>
        <taxon>Rotifera</taxon>
        <taxon>Eurotatoria</taxon>
        <taxon>Bdelloidea</taxon>
        <taxon>Adinetida</taxon>
        <taxon>Adinetidae</taxon>
        <taxon>Adineta</taxon>
    </lineage>
</organism>
<dbReference type="OrthoDB" id="439808at2759"/>
<dbReference type="SMART" id="SM00360">
    <property type="entry name" value="RRM"/>
    <property type="match status" value="1"/>
</dbReference>
<name>A0A813WFL0_ADIRI</name>
<dbReference type="SUPFAM" id="SSF54928">
    <property type="entry name" value="RNA-binding domain, RBD"/>
    <property type="match status" value="1"/>
</dbReference>
<dbReference type="EMBL" id="CAJNOJ010000005">
    <property type="protein sequence ID" value="CAF0752665.1"/>
    <property type="molecule type" value="Genomic_DNA"/>
</dbReference>
<dbReference type="Pfam" id="PF00076">
    <property type="entry name" value="RRM_1"/>
    <property type="match status" value="1"/>
</dbReference>
<reference evidence="4" key="1">
    <citation type="submission" date="2021-02" db="EMBL/GenBank/DDBJ databases">
        <authorList>
            <person name="Nowell W R."/>
        </authorList>
    </citation>
    <scope>NUCLEOTIDE SEQUENCE</scope>
</reference>
<dbReference type="InterPro" id="IPR012677">
    <property type="entry name" value="Nucleotide-bd_a/b_plait_sf"/>
</dbReference>
<dbReference type="InterPro" id="IPR035979">
    <property type="entry name" value="RBD_domain_sf"/>
</dbReference>
<proteinExistence type="predicted"/>
<accession>A0A813WFL0</accession>
<dbReference type="Gene3D" id="3.30.70.330">
    <property type="match status" value="1"/>
</dbReference>
<dbReference type="Proteomes" id="UP000663828">
    <property type="component" value="Unassembled WGS sequence"/>
</dbReference>
<evidence type="ECO:0000313" key="3">
    <source>
        <dbReference type="EMBL" id="CAF0752665.1"/>
    </source>
</evidence>
<dbReference type="GO" id="GO:0003723">
    <property type="term" value="F:RNA binding"/>
    <property type="evidence" value="ECO:0007669"/>
    <property type="project" value="UniProtKB-UniRule"/>
</dbReference>
<dbReference type="InterPro" id="IPR000504">
    <property type="entry name" value="RRM_dom"/>
</dbReference>
<comment type="caution">
    <text evidence="4">The sequence shown here is derived from an EMBL/GenBank/DDBJ whole genome shotgun (WGS) entry which is preliminary data.</text>
</comment>
<dbReference type="Proteomes" id="UP000663852">
    <property type="component" value="Unassembled WGS sequence"/>
</dbReference>
<dbReference type="InterPro" id="IPR050907">
    <property type="entry name" value="SRSF"/>
</dbReference>
<sequence length="221" mass="25564">MDEHKLFVGNMAARITQRDLWRFFSPYGLIDECAKFHESYAFVRFVHTDDAQRARRETHGAMLKGRKLKVEFAATMNKTNSSPWNQQKYLCVQPLRRSTNLLEHYSQPVSSTTISSDDKLTKKNRKSVSEEDFRTPDLLRLAGIQTSPLDDGYETNSLSKANICYRSRFFPISIRRHNTYSDSVSSQNDRQAENLSLDFTRIRLFSDVSSGFGDDSYLFSE</sequence>
<evidence type="ECO:0000256" key="1">
    <source>
        <dbReference type="PROSITE-ProRule" id="PRU00176"/>
    </source>
</evidence>
<protein>
    <recommendedName>
        <fullName evidence="2">RRM domain-containing protein</fullName>
    </recommendedName>
</protein>
<evidence type="ECO:0000313" key="5">
    <source>
        <dbReference type="Proteomes" id="UP000663828"/>
    </source>
</evidence>
<keyword evidence="5" id="KW-1185">Reference proteome</keyword>